<proteinExistence type="predicted"/>
<reference evidence="1" key="1">
    <citation type="journal article" date="2023" name="Antonie Van Leeuwenhoek">
        <title>Mesoterricola silvestris gen. nov., sp. nov., Mesoterricola sediminis sp. nov., Geothrix oryzae sp. nov., Geothrix edaphica sp. nov., Geothrix rubra sp. nov., and Geothrix limicola sp. nov., six novel members of Acidobacteriota isolated from soils.</title>
        <authorList>
            <person name="Itoh H."/>
            <person name="Sugisawa Y."/>
            <person name="Mise K."/>
            <person name="Xu Z."/>
            <person name="Kuniyasu M."/>
            <person name="Ushijima N."/>
            <person name="Kawano K."/>
            <person name="Kobayashi E."/>
            <person name="Shiratori Y."/>
            <person name="Masuda Y."/>
            <person name="Senoo K."/>
        </authorList>
    </citation>
    <scope>NUCLEOTIDE SEQUENCE</scope>
    <source>
        <strain evidence="1">Red802</strain>
    </source>
</reference>
<evidence type="ECO:0000313" key="1">
    <source>
        <dbReference type="EMBL" id="GLH65799.1"/>
    </source>
</evidence>
<name>A0ABQ5PTT3_9BACT</name>
<gene>
    <name evidence="1" type="ORF">GETHED_01630</name>
</gene>
<organism evidence="1 2">
    <name type="scientific">Geothrix edaphica</name>
    <dbReference type="NCBI Taxonomy" id="2927976"/>
    <lineage>
        <taxon>Bacteria</taxon>
        <taxon>Pseudomonadati</taxon>
        <taxon>Acidobacteriota</taxon>
        <taxon>Holophagae</taxon>
        <taxon>Holophagales</taxon>
        <taxon>Holophagaceae</taxon>
        <taxon>Geothrix</taxon>
    </lineage>
</organism>
<accession>A0ABQ5PTT3</accession>
<dbReference type="EMBL" id="BSDC01000001">
    <property type="protein sequence ID" value="GLH65799.1"/>
    <property type="molecule type" value="Genomic_DNA"/>
</dbReference>
<keyword evidence="2" id="KW-1185">Reference proteome</keyword>
<comment type="caution">
    <text evidence="1">The sequence shown here is derived from an EMBL/GenBank/DDBJ whole genome shotgun (WGS) entry which is preliminary data.</text>
</comment>
<dbReference type="Proteomes" id="UP001165044">
    <property type="component" value="Unassembled WGS sequence"/>
</dbReference>
<evidence type="ECO:0000313" key="2">
    <source>
        <dbReference type="Proteomes" id="UP001165044"/>
    </source>
</evidence>
<sequence length="114" mass="12650">MKRILAVFLVVAALFTAGYYLSTGRLPWVALSTEEQQVIDLGEEFARVREQWQAAGRTQALGVDASSQIEAPLATLDRIDKELAGLTPQLKSTEAKNRATILRRDIAAFKSEMR</sequence>
<dbReference type="RefSeq" id="WP_285605890.1">
    <property type="nucleotide sequence ID" value="NZ_BSDC01000001.1"/>
</dbReference>
<protein>
    <submittedName>
        <fullName evidence="1">Uncharacterized protein</fullName>
    </submittedName>
</protein>